<evidence type="ECO:0000313" key="2">
    <source>
        <dbReference type="Proteomes" id="UP000228909"/>
    </source>
</evidence>
<dbReference type="GO" id="GO:0008998">
    <property type="term" value="F:ribonucleoside-triphosphate reductase (thioredoxin) activity"/>
    <property type="evidence" value="ECO:0007669"/>
    <property type="project" value="InterPro"/>
</dbReference>
<reference evidence="2" key="1">
    <citation type="submission" date="2017-09" db="EMBL/GenBank/DDBJ databases">
        <title>Depth-based differentiation of microbial function through sediment-hosted aquifers and enrichment of novel symbionts in the deep terrestrial subsurface.</title>
        <authorList>
            <person name="Probst A.J."/>
            <person name="Ladd B."/>
            <person name="Jarett J.K."/>
            <person name="Geller-Mcgrath D.E."/>
            <person name="Sieber C.M.K."/>
            <person name="Emerson J.B."/>
            <person name="Anantharaman K."/>
            <person name="Thomas B.C."/>
            <person name="Malmstrom R."/>
            <person name="Stieglmeier M."/>
            <person name="Klingl A."/>
            <person name="Woyke T."/>
            <person name="Ryan C.M."/>
            <person name="Banfield J.F."/>
        </authorList>
    </citation>
    <scope>NUCLEOTIDE SEQUENCE [LARGE SCALE GENOMIC DNA]</scope>
</reference>
<dbReference type="Pfam" id="PF13597">
    <property type="entry name" value="NRDD"/>
    <property type="match status" value="1"/>
</dbReference>
<accession>A0A2H0TIQ3</accession>
<name>A0A2H0TIQ3_9BACT</name>
<dbReference type="Proteomes" id="UP000228909">
    <property type="component" value="Unassembled WGS sequence"/>
</dbReference>
<organism evidence="1 2">
    <name type="scientific">Candidatus Nealsonbacteria bacterium CG10_big_fil_rev_8_21_14_0_10_37_25</name>
    <dbReference type="NCBI Taxonomy" id="1974711"/>
    <lineage>
        <taxon>Bacteria</taxon>
        <taxon>Candidatus Nealsoniibacteriota</taxon>
    </lineage>
</organism>
<evidence type="ECO:0000313" key="1">
    <source>
        <dbReference type="EMBL" id="PIR71397.1"/>
    </source>
</evidence>
<proteinExistence type="predicted"/>
<dbReference type="GO" id="GO:0006260">
    <property type="term" value="P:DNA replication"/>
    <property type="evidence" value="ECO:0007669"/>
    <property type="project" value="InterPro"/>
</dbReference>
<sequence length="35" mass="4310">MCGYLRPVRQWNEGKQAEFKDRKEFKLRKLELAKI</sequence>
<dbReference type="InterPro" id="IPR012833">
    <property type="entry name" value="NrdD"/>
</dbReference>
<protein>
    <submittedName>
        <fullName evidence="1">Uncharacterized protein</fullName>
    </submittedName>
</protein>
<gene>
    <name evidence="1" type="ORF">COU43_02925</name>
</gene>
<dbReference type="EMBL" id="PFCK01000082">
    <property type="protein sequence ID" value="PIR71397.1"/>
    <property type="molecule type" value="Genomic_DNA"/>
</dbReference>
<dbReference type="AlphaFoldDB" id="A0A2H0TIQ3"/>
<comment type="caution">
    <text evidence="1">The sequence shown here is derived from an EMBL/GenBank/DDBJ whole genome shotgun (WGS) entry which is preliminary data.</text>
</comment>